<keyword evidence="2" id="KW-1185">Reference proteome</keyword>
<gene>
    <name evidence="1" type="ORF">ORPV_864</name>
</gene>
<accession>A0A2I2L5E6</accession>
<name>A0A2I2L5E6_9VIRU</name>
<dbReference type="Proteomes" id="UP000236316">
    <property type="component" value="Segment"/>
</dbReference>
<proteinExistence type="predicted"/>
<evidence type="ECO:0000313" key="1">
    <source>
        <dbReference type="EMBL" id="SNW62768.1"/>
    </source>
</evidence>
<dbReference type="EMBL" id="LT906555">
    <property type="protein sequence ID" value="SNW62768.1"/>
    <property type="molecule type" value="Genomic_DNA"/>
</dbReference>
<dbReference type="RefSeq" id="YP_009449070.1">
    <property type="nucleotide sequence ID" value="NC_036594.1"/>
</dbReference>
<dbReference type="GeneID" id="35382699"/>
<dbReference type="KEGG" id="vg:35382699"/>
<sequence>MDRDIIHNIIHSYIYNKNVNMEERVKSYDTLINNYDDQYAFEVMLYIIRKSQSDLFPEQFRQFIVNKYLDSLMNPSRDKHLVSMITNWDNRHLESDTLSQTILSKYNK</sequence>
<reference evidence="1" key="1">
    <citation type="submission" date="2017-08" db="EMBL/GenBank/DDBJ databases">
        <authorList>
            <consortium name="Urmite Genomes"/>
        </authorList>
    </citation>
    <scope>NUCLEOTIDE SEQUENCE [LARGE SCALE GENOMIC DNA]</scope>
    <source>
        <strain evidence="1">IHUMI-LCC2</strain>
    </source>
</reference>
<organism evidence="1">
    <name type="scientific">Orpheovirus IHUMI-LCC2</name>
    <dbReference type="NCBI Taxonomy" id="2023057"/>
    <lineage>
        <taxon>Viruses</taxon>
        <taxon>Varidnaviria</taxon>
        <taxon>Bamfordvirae</taxon>
        <taxon>Nucleocytoviricota</taxon>
        <taxon>Megaviricetes</taxon>
        <taxon>Pimascovirales</taxon>
        <taxon>Ocovirineae</taxon>
        <taxon>Orpheoviridae</taxon>
        <taxon>Alphaorpheovirus</taxon>
        <taxon>Alphaorpheovirus massiliense</taxon>
    </lineage>
</organism>
<evidence type="ECO:0000313" key="2">
    <source>
        <dbReference type="Proteomes" id="UP000236316"/>
    </source>
</evidence>
<protein>
    <submittedName>
        <fullName evidence="1">Uncharacterized protein</fullName>
    </submittedName>
</protein>